<evidence type="ECO:0000256" key="1">
    <source>
        <dbReference type="SAM" id="MobiDB-lite"/>
    </source>
</evidence>
<sequence length="141" mass="15586">MSVASPEESPDSSQRIDSFNGEQSVYFVPLRWWKDAQESTTSESVDKREVLYTATTGSSYGGPMKLINNIFNSDILFDLRREGDGLLNGEAGEASVSGRDFALVSSDMWLQALKWHHDNKNNEKGVKSFSAGGVDRGDVYP</sequence>
<reference evidence="2 3" key="1">
    <citation type="submission" date="2020-02" db="EMBL/GenBank/DDBJ databases">
        <authorList>
            <person name="Ma Q."/>
            <person name="Huang Y."/>
            <person name="Song X."/>
            <person name="Pei D."/>
        </authorList>
    </citation>
    <scope>NUCLEOTIDE SEQUENCE [LARGE SCALE GENOMIC DNA]</scope>
    <source>
        <strain evidence="2">Sxm20200214</strain>
        <tissue evidence="2">Leaf</tissue>
    </source>
</reference>
<comment type="caution">
    <text evidence="2">The sequence shown here is derived from an EMBL/GenBank/DDBJ whole genome shotgun (WGS) entry which is preliminary data.</text>
</comment>
<organism evidence="2 3">
    <name type="scientific">Brassica carinata</name>
    <name type="common">Ethiopian mustard</name>
    <name type="synonym">Abyssinian cabbage</name>
    <dbReference type="NCBI Taxonomy" id="52824"/>
    <lineage>
        <taxon>Eukaryota</taxon>
        <taxon>Viridiplantae</taxon>
        <taxon>Streptophyta</taxon>
        <taxon>Embryophyta</taxon>
        <taxon>Tracheophyta</taxon>
        <taxon>Spermatophyta</taxon>
        <taxon>Magnoliopsida</taxon>
        <taxon>eudicotyledons</taxon>
        <taxon>Gunneridae</taxon>
        <taxon>Pentapetalae</taxon>
        <taxon>rosids</taxon>
        <taxon>malvids</taxon>
        <taxon>Brassicales</taxon>
        <taxon>Brassicaceae</taxon>
        <taxon>Brassiceae</taxon>
        <taxon>Brassica</taxon>
    </lineage>
</organism>
<dbReference type="Proteomes" id="UP000886595">
    <property type="component" value="Unassembled WGS sequence"/>
</dbReference>
<evidence type="ECO:0000313" key="3">
    <source>
        <dbReference type="Proteomes" id="UP000886595"/>
    </source>
</evidence>
<dbReference type="Gene3D" id="3.30.2230.10">
    <property type="entry name" value="DUSP-like"/>
    <property type="match status" value="1"/>
</dbReference>
<feature type="region of interest" description="Disordered" evidence="1">
    <location>
        <begin position="120"/>
        <end position="141"/>
    </location>
</feature>
<evidence type="ECO:0000313" key="2">
    <source>
        <dbReference type="EMBL" id="KAG2274451.1"/>
    </source>
</evidence>
<name>A0A8X7QQL2_BRACI</name>
<keyword evidence="3" id="KW-1185">Reference proteome</keyword>
<accession>A0A8X7QQL2</accession>
<dbReference type="AlphaFoldDB" id="A0A8X7QQL2"/>
<dbReference type="InterPro" id="IPR035927">
    <property type="entry name" value="DUSP-like_sf"/>
</dbReference>
<proteinExistence type="predicted"/>
<dbReference type="OrthoDB" id="1710249at2759"/>
<gene>
    <name evidence="2" type="ORF">Bca52824_057006</name>
</gene>
<feature type="non-terminal residue" evidence="2">
    <location>
        <position position="1"/>
    </location>
</feature>
<protein>
    <submittedName>
        <fullName evidence="2">Uncharacterized protein</fullName>
    </submittedName>
</protein>
<dbReference type="EMBL" id="JAAMPC010000012">
    <property type="protein sequence ID" value="KAG2274451.1"/>
    <property type="molecule type" value="Genomic_DNA"/>
</dbReference>